<comment type="caution">
    <text evidence="2">The sequence shown here is derived from an EMBL/GenBank/DDBJ whole genome shotgun (WGS) entry which is preliminary data.</text>
</comment>
<keyword evidence="3" id="KW-1185">Reference proteome</keyword>
<proteinExistence type="predicted"/>
<feature type="compositionally biased region" description="Basic and acidic residues" evidence="1">
    <location>
        <begin position="39"/>
        <end position="67"/>
    </location>
</feature>
<organism evidence="2 3">
    <name type="scientific">Hominiventricola filiformis</name>
    <dbReference type="NCBI Taxonomy" id="2885352"/>
    <lineage>
        <taxon>Bacteria</taxon>
        <taxon>Bacillati</taxon>
        <taxon>Bacillota</taxon>
        <taxon>Clostridia</taxon>
        <taxon>Lachnospirales</taxon>
        <taxon>Lachnospiraceae</taxon>
        <taxon>Hominiventricola</taxon>
    </lineage>
</organism>
<dbReference type="EMBL" id="JAJEPS010000002">
    <property type="protein sequence ID" value="MCC2125270.1"/>
    <property type="molecule type" value="Genomic_DNA"/>
</dbReference>
<evidence type="ECO:0000313" key="3">
    <source>
        <dbReference type="Proteomes" id="UP001198220"/>
    </source>
</evidence>
<dbReference type="Proteomes" id="UP001198220">
    <property type="component" value="Unassembled WGS sequence"/>
</dbReference>
<evidence type="ECO:0000313" key="2">
    <source>
        <dbReference type="EMBL" id="MCC2125270.1"/>
    </source>
</evidence>
<reference evidence="2 3" key="1">
    <citation type="submission" date="2021-10" db="EMBL/GenBank/DDBJ databases">
        <title>Anaerobic single-cell dispensing facilitates the cultivation of human gut bacteria.</title>
        <authorList>
            <person name="Afrizal A."/>
        </authorList>
    </citation>
    <scope>NUCLEOTIDE SEQUENCE [LARGE SCALE GENOMIC DNA]</scope>
    <source>
        <strain evidence="2 3">CLA-AA-H276</strain>
    </source>
</reference>
<name>A0AAE3DAL8_9FIRM</name>
<feature type="region of interest" description="Disordered" evidence="1">
    <location>
        <begin position="39"/>
        <end position="82"/>
    </location>
</feature>
<dbReference type="RefSeq" id="WP_308458725.1">
    <property type="nucleotide sequence ID" value="NZ_JAJEPS010000002.1"/>
</dbReference>
<evidence type="ECO:0000256" key="1">
    <source>
        <dbReference type="SAM" id="MobiDB-lite"/>
    </source>
</evidence>
<protein>
    <submittedName>
        <fullName evidence="2">Uncharacterized protein</fullName>
    </submittedName>
</protein>
<accession>A0AAE3DAL8</accession>
<dbReference type="AlphaFoldDB" id="A0AAE3DAL8"/>
<sequence>MIKKGMEVGAVFEDGGSHYVVTALSGENYISRRLTNKEVENLESESGKVEPEKEETADSPKKAEPAVKKAPARKATVQKRGR</sequence>
<gene>
    <name evidence="2" type="ORF">LKD36_03640</name>
</gene>
<feature type="compositionally biased region" description="Basic residues" evidence="1">
    <location>
        <begin position="70"/>
        <end position="82"/>
    </location>
</feature>